<dbReference type="RefSeq" id="WP_169491337.1">
    <property type="nucleotide sequence ID" value="NZ_JABBGJ010000131.1"/>
</dbReference>
<name>A0A848IXN8_9BURK</name>
<dbReference type="Proteomes" id="UP000544134">
    <property type="component" value="Unassembled WGS sequence"/>
</dbReference>
<evidence type="ECO:0000313" key="1">
    <source>
        <dbReference type="EMBL" id="NMM04624.1"/>
    </source>
</evidence>
<proteinExistence type="predicted"/>
<evidence type="ECO:0000313" key="2">
    <source>
        <dbReference type="Proteomes" id="UP000544134"/>
    </source>
</evidence>
<keyword evidence="2" id="KW-1185">Reference proteome</keyword>
<accession>A0A848IXN8</accession>
<sequence>MPKGVWDGQYWSEAQHSRASNDRLVDPPGGGISAIQFVVTDAAGNPDEISFNVAIDQSGSDPTCWIGLGNGSVVELEPVLQHLGLTLAQANERGFYICEVRGARAPFEVIAQMAG</sequence>
<reference evidence="1 2" key="1">
    <citation type="submission" date="2020-04" db="EMBL/GenBank/DDBJ databases">
        <title>Paraburkholderia sp. RP-4-7 isolated from soil.</title>
        <authorList>
            <person name="Dahal R.H."/>
        </authorList>
    </citation>
    <scope>NUCLEOTIDE SEQUENCE [LARGE SCALE GENOMIC DNA]</scope>
    <source>
        <strain evidence="1 2">RP-4-7</strain>
    </source>
</reference>
<dbReference type="EMBL" id="JABBGJ010000131">
    <property type="protein sequence ID" value="NMM04624.1"/>
    <property type="molecule type" value="Genomic_DNA"/>
</dbReference>
<dbReference type="AlphaFoldDB" id="A0A848IXN8"/>
<protein>
    <submittedName>
        <fullName evidence="1">Uncharacterized protein</fullName>
    </submittedName>
</protein>
<gene>
    <name evidence="1" type="ORF">HHL24_43240</name>
</gene>
<organism evidence="1 2">
    <name type="scientific">Paraburkholderia polaris</name>
    <dbReference type="NCBI Taxonomy" id="2728848"/>
    <lineage>
        <taxon>Bacteria</taxon>
        <taxon>Pseudomonadati</taxon>
        <taxon>Pseudomonadota</taxon>
        <taxon>Betaproteobacteria</taxon>
        <taxon>Burkholderiales</taxon>
        <taxon>Burkholderiaceae</taxon>
        <taxon>Paraburkholderia</taxon>
    </lineage>
</organism>
<comment type="caution">
    <text evidence="1">The sequence shown here is derived from an EMBL/GenBank/DDBJ whole genome shotgun (WGS) entry which is preliminary data.</text>
</comment>